<dbReference type="Ensembl" id="ENSECAT00000136038.1">
    <property type="protein sequence ID" value="ENSECAP00000064635.1"/>
    <property type="gene ID" value="ENSECAG00000047922.1"/>
</dbReference>
<accession>A0A9L0RS97</accession>
<keyword evidence="1" id="KW-1133">Transmembrane helix</keyword>
<sequence>MDSLGFSVYKIMSSANSESFTSSLPIWITFIPFSCLIALAKTSSAMFNKRGDRGHPCLIPVFRGIALSFCPWSMDVVCGFVIYGLYYVEIVPFYPHFVQSFYHKWLLDLVKCFIYIY</sequence>
<name>A0A9L0RS97_HORSE</name>
<organism evidence="2 3">
    <name type="scientific">Equus caballus</name>
    <name type="common">Horse</name>
    <dbReference type="NCBI Taxonomy" id="9796"/>
    <lineage>
        <taxon>Eukaryota</taxon>
        <taxon>Metazoa</taxon>
        <taxon>Chordata</taxon>
        <taxon>Craniata</taxon>
        <taxon>Vertebrata</taxon>
        <taxon>Euteleostomi</taxon>
        <taxon>Mammalia</taxon>
        <taxon>Eutheria</taxon>
        <taxon>Laurasiatheria</taxon>
        <taxon>Perissodactyla</taxon>
        <taxon>Equidae</taxon>
        <taxon>Equus</taxon>
    </lineage>
</organism>
<dbReference type="GeneTree" id="ENSGT01150000287166"/>
<evidence type="ECO:0000256" key="1">
    <source>
        <dbReference type="SAM" id="Phobius"/>
    </source>
</evidence>
<reference evidence="2 3" key="1">
    <citation type="journal article" date="2009" name="Science">
        <title>Genome sequence, comparative analysis, and population genetics of the domestic horse.</title>
        <authorList>
            <consortium name="Broad Institute Genome Sequencing Platform"/>
            <consortium name="Broad Institute Whole Genome Assembly Team"/>
            <person name="Wade C.M."/>
            <person name="Giulotto E."/>
            <person name="Sigurdsson S."/>
            <person name="Zoli M."/>
            <person name="Gnerre S."/>
            <person name="Imsland F."/>
            <person name="Lear T.L."/>
            <person name="Adelson D.L."/>
            <person name="Bailey E."/>
            <person name="Bellone R.R."/>
            <person name="Bloecker H."/>
            <person name="Distl O."/>
            <person name="Edgar R.C."/>
            <person name="Garber M."/>
            <person name="Leeb T."/>
            <person name="Mauceli E."/>
            <person name="MacLeod J.N."/>
            <person name="Penedo M.C.T."/>
            <person name="Raison J.M."/>
            <person name="Sharpe T."/>
            <person name="Vogel J."/>
            <person name="Andersson L."/>
            <person name="Antczak D.F."/>
            <person name="Biagi T."/>
            <person name="Binns M.M."/>
            <person name="Chowdhary B.P."/>
            <person name="Coleman S.J."/>
            <person name="Della Valle G."/>
            <person name="Fryc S."/>
            <person name="Guerin G."/>
            <person name="Hasegawa T."/>
            <person name="Hill E.W."/>
            <person name="Jurka J."/>
            <person name="Kiialainen A."/>
            <person name="Lindgren G."/>
            <person name="Liu J."/>
            <person name="Magnani E."/>
            <person name="Mickelson J.R."/>
            <person name="Murray J."/>
            <person name="Nergadze S.G."/>
            <person name="Onofrio R."/>
            <person name="Pedroni S."/>
            <person name="Piras M.F."/>
            <person name="Raudsepp T."/>
            <person name="Rocchi M."/>
            <person name="Roeed K.H."/>
            <person name="Ryder O.A."/>
            <person name="Searle S."/>
            <person name="Skow L."/>
            <person name="Swinburne J.E."/>
            <person name="Syvaenen A.C."/>
            <person name="Tozaki T."/>
            <person name="Valberg S.J."/>
            <person name="Vaudin M."/>
            <person name="White J.R."/>
            <person name="Zody M.C."/>
            <person name="Lander E.S."/>
            <person name="Lindblad-Toh K."/>
        </authorList>
    </citation>
    <scope>NUCLEOTIDE SEQUENCE [LARGE SCALE GENOMIC DNA]</scope>
    <source>
        <strain evidence="2 3">Thoroughbred</strain>
    </source>
</reference>
<protein>
    <submittedName>
        <fullName evidence="2">Uncharacterized protein</fullName>
    </submittedName>
</protein>
<evidence type="ECO:0000313" key="3">
    <source>
        <dbReference type="Proteomes" id="UP000002281"/>
    </source>
</evidence>
<reference evidence="2" key="2">
    <citation type="submission" date="2025-08" db="UniProtKB">
        <authorList>
            <consortium name="Ensembl"/>
        </authorList>
    </citation>
    <scope>IDENTIFICATION</scope>
    <source>
        <strain evidence="2">Thoroughbred</strain>
    </source>
</reference>
<keyword evidence="3" id="KW-1185">Reference proteome</keyword>
<dbReference type="Proteomes" id="UP000002281">
    <property type="component" value="Chromosome 28"/>
</dbReference>
<evidence type="ECO:0000313" key="2">
    <source>
        <dbReference type="Ensembl" id="ENSECAP00000064635.1"/>
    </source>
</evidence>
<feature type="transmembrane region" description="Helical" evidence="1">
    <location>
        <begin position="20"/>
        <end position="40"/>
    </location>
</feature>
<dbReference type="AlphaFoldDB" id="A0A9L0RS97"/>
<proteinExistence type="predicted"/>
<keyword evidence="1" id="KW-0472">Membrane</keyword>
<keyword evidence="1" id="KW-0812">Transmembrane</keyword>
<reference evidence="2" key="3">
    <citation type="submission" date="2025-09" db="UniProtKB">
        <authorList>
            <consortium name="Ensembl"/>
        </authorList>
    </citation>
    <scope>IDENTIFICATION</scope>
    <source>
        <strain evidence="2">Thoroughbred</strain>
    </source>
</reference>